<evidence type="ECO:0000313" key="2">
    <source>
        <dbReference type="EMBL" id="CAB4324418.1"/>
    </source>
</evidence>
<feature type="transmembrane region" description="Helical" evidence="1">
    <location>
        <begin position="150"/>
        <end position="170"/>
    </location>
</feature>
<evidence type="ECO:0000313" key="3">
    <source>
        <dbReference type="EMBL" id="CAB4930727.1"/>
    </source>
</evidence>
<reference evidence="2" key="1">
    <citation type="submission" date="2020-05" db="EMBL/GenBank/DDBJ databases">
        <authorList>
            <person name="Chiriac C."/>
            <person name="Salcher M."/>
            <person name="Ghai R."/>
            <person name="Kavagutti S V."/>
        </authorList>
    </citation>
    <scope>NUCLEOTIDE SEQUENCE</scope>
</reference>
<feature type="transmembrane region" description="Helical" evidence="1">
    <location>
        <begin position="61"/>
        <end position="84"/>
    </location>
</feature>
<sequence length="245" mass="26991">MGVVSAENSLPSAHPGRRPLTILIAPIVVMVICGYIADALWPTLVERNPLLLIGLSAKNRYLVLVVNQVQTVWYYLIGTARLLLPDPFFFLLGWFYGPTALRWMEHRTPTIGSFMKRLEGWFARFSWPLVMLFPNNYVCLIAGAAKMSPLLFISLDLVGTLGRLLMIQVIGDVFAGPVNGFLGFVSTWRIPILIITIGLVAFSAFGEYRRGGSEIDALHELEDAADEVALGHELPSTDDDAASGN</sequence>
<keyword evidence="1" id="KW-0812">Transmembrane</keyword>
<proteinExistence type="predicted"/>
<dbReference type="EMBL" id="CAEMXZ010000144">
    <property type="protein sequence ID" value="CAB4324418.1"/>
    <property type="molecule type" value="Genomic_DNA"/>
</dbReference>
<protein>
    <submittedName>
        <fullName evidence="2">Unannotated protein</fullName>
    </submittedName>
</protein>
<feature type="transmembrane region" description="Helical" evidence="1">
    <location>
        <begin position="125"/>
        <end position="143"/>
    </location>
</feature>
<evidence type="ECO:0000256" key="1">
    <source>
        <dbReference type="SAM" id="Phobius"/>
    </source>
</evidence>
<accession>A0A6J5YL47</accession>
<name>A0A6J5YL47_9ZZZZ</name>
<keyword evidence="1" id="KW-1133">Transmembrane helix</keyword>
<organism evidence="2">
    <name type="scientific">freshwater metagenome</name>
    <dbReference type="NCBI Taxonomy" id="449393"/>
    <lineage>
        <taxon>unclassified sequences</taxon>
        <taxon>metagenomes</taxon>
        <taxon>ecological metagenomes</taxon>
    </lineage>
</organism>
<dbReference type="EMBL" id="CAFBNC010000022">
    <property type="protein sequence ID" value="CAB4930727.1"/>
    <property type="molecule type" value="Genomic_DNA"/>
</dbReference>
<gene>
    <name evidence="2" type="ORF">UFOPK1392_02188</name>
    <name evidence="3" type="ORF">UFOPK3733_00653</name>
</gene>
<dbReference type="AlphaFoldDB" id="A0A6J5YL47"/>
<keyword evidence="1" id="KW-0472">Membrane</keyword>
<feature type="transmembrane region" description="Helical" evidence="1">
    <location>
        <begin position="20"/>
        <end position="41"/>
    </location>
</feature>
<feature type="transmembrane region" description="Helical" evidence="1">
    <location>
        <begin position="190"/>
        <end position="208"/>
    </location>
</feature>